<dbReference type="EMBL" id="KN847497">
    <property type="protein sequence ID" value="KIW13205.1"/>
    <property type="molecule type" value="Genomic_DNA"/>
</dbReference>
<organism evidence="3 4">
    <name type="scientific">Exophiala spinifera</name>
    <dbReference type="NCBI Taxonomy" id="91928"/>
    <lineage>
        <taxon>Eukaryota</taxon>
        <taxon>Fungi</taxon>
        <taxon>Dikarya</taxon>
        <taxon>Ascomycota</taxon>
        <taxon>Pezizomycotina</taxon>
        <taxon>Eurotiomycetes</taxon>
        <taxon>Chaetothyriomycetidae</taxon>
        <taxon>Chaetothyriales</taxon>
        <taxon>Herpotrichiellaceae</taxon>
        <taxon>Exophiala</taxon>
    </lineage>
</organism>
<dbReference type="AlphaFoldDB" id="A0A0D2B3H5"/>
<feature type="signal peptide" evidence="2">
    <location>
        <begin position="1"/>
        <end position="19"/>
    </location>
</feature>
<evidence type="ECO:0000256" key="2">
    <source>
        <dbReference type="SAM" id="SignalP"/>
    </source>
</evidence>
<evidence type="ECO:0008006" key="5">
    <source>
        <dbReference type="Google" id="ProtNLM"/>
    </source>
</evidence>
<gene>
    <name evidence="3" type="ORF">PV08_08392</name>
</gene>
<feature type="chain" id="PRO_5002254175" description="Sexual development protein" evidence="2">
    <location>
        <begin position="20"/>
        <end position="398"/>
    </location>
</feature>
<dbReference type="OrthoDB" id="5293813at2759"/>
<sequence>MRFSTSLLAGAGLLSAAYAIPVASSGWGEWEGQGNGAGGGYGPGSSQPSSTPAPPPAGPPAPLKSGNPFSFPLSNGFPNLSPGALNATAIQAHGTEPNGGAPTGLAADDLTSVRFIAFNELFEVAFFTDLLFNITNNVAGFTIDDHNTRQLVINAITAIQAQEELHADNANKILVANGQAPIQACQYKFPSASLDDAIAFAKTFTDVTLGTLQDVQLHLANNNDDGVVPVIGSVIGQEGEQNGFFRLFGGLIPSELPFLTRSTREFAFSVLNQAVVVPGTCPNENLIDLPIFLPLTVNTSPIQPKDQTLSFSVPVDKSSPPSGLSLVYINSQNVPIVEKIQNAQVADGVATFDAFFPYSENLLNGLTIAALTSSAGPFTSAEDVAKVTIAGPGLIEIL</sequence>
<reference evidence="3 4" key="1">
    <citation type="submission" date="2015-01" db="EMBL/GenBank/DDBJ databases">
        <title>The Genome Sequence of Exophiala spinifera CBS89968.</title>
        <authorList>
            <consortium name="The Broad Institute Genomics Platform"/>
            <person name="Cuomo C."/>
            <person name="de Hoog S."/>
            <person name="Gorbushina A."/>
            <person name="Stielow B."/>
            <person name="Teixiera M."/>
            <person name="Abouelleil A."/>
            <person name="Chapman S.B."/>
            <person name="Priest M."/>
            <person name="Young S.K."/>
            <person name="Wortman J."/>
            <person name="Nusbaum C."/>
            <person name="Birren B."/>
        </authorList>
    </citation>
    <scope>NUCLEOTIDE SEQUENCE [LARGE SCALE GENOMIC DNA]</scope>
    <source>
        <strain evidence="3 4">CBS 89968</strain>
    </source>
</reference>
<feature type="compositionally biased region" description="Gly residues" evidence="1">
    <location>
        <begin position="31"/>
        <end position="43"/>
    </location>
</feature>
<dbReference type="VEuPathDB" id="FungiDB:PV08_08392"/>
<dbReference type="Proteomes" id="UP000053328">
    <property type="component" value="Unassembled WGS sequence"/>
</dbReference>
<feature type="compositionally biased region" description="Pro residues" evidence="1">
    <location>
        <begin position="51"/>
        <end position="62"/>
    </location>
</feature>
<evidence type="ECO:0000313" key="3">
    <source>
        <dbReference type="EMBL" id="KIW13205.1"/>
    </source>
</evidence>
<keyword evidence="4" id="KW-1185">Reference proteome</keyword>
<dbReference type="HOGENOM" id="CLU_045147_0_0_1"/>
<feature type="region of interest" description="Disordered" evidence="1">
    <location>
        <begin position="31"/>
        <end position="65"/>
    </location>
</feature>
<keyword evidence="2" id="KW-0732">Signal</keyword>
<dbReference type="Pfam" id="PF13668">
    <property type="entry name" value="Ferritin_2"/>
    <property type="match status" value="1"/>
</dbReference>
<name>A0A0D2B3H5_9EURO</name>
<dbReference type="RefSeq" id="XP_016233421.1">
    <property type="nucleotide sequence ID" value="XM_016382718.1"/>
</dbReference>
<evidence type="ECO:0000256" key="1">
    <source>
        <dbReference type="SAM" id="MobiDB-lite"/>
    </source>
</evidence>
<protein>
    <recommendedName>
        <fullName evidence="5">Sexual development protein</fullName>
    </recommendedName>
</protein>
<accession>A0A0D2B3H5</accession>
<dbReference type="GeneID" id="27335475"/>
<proteinExistence type="predicted"/>
<evidence type="ECO:0000313" key="4">
    <source>
        <dbReference type="Proteomes" id="UP000053328"/>
    </source>
</evidence>